<accession>A0ACB8QAS0</accession>
<proteinExistence type="predicted"/>
<sequence length="221" mass="24407">MAEIKVRKLVNPTEEELDKCAECLAAAFANDAFTNAVIGGDKALILPFERATVACNALAGEIWVASCGDEQYASVATWFAPGRDLMDSPDQGEAGFNALFGQFRPELATWWMEYFLPKYNTDLVAALGDGGKLGAWHLQLLGTRPTLQRKGLARAVLAPIMQRAKEDGKLLSLEAEEEYNIEIYKRIGWKVKWGPEKYDCITPVGFQMWVLIANEEGAAKS</sequence>
<keyword evidence="2" id="KW-1185">Reference proteome</keyword>
<organism evidence="1 2">
    <name type="scientific">Vararia minispora EC-137</name>
    <dbReference type="NCBI Taxonomy" id="1314806"/>
    <lineage>
        <taxon>Eukaryota</taxon>
        <taxon>Fungi</taxon>
        <taxon>Dikarya</taxon>
        <taxon>Basidiomycota</taxon>
        <taxon>Agaricomycotina</taxon>
        <taxon>Agaricomycetes</taxon>
        <taxon>Russulales</taxon>
        <taxon>Lachnocladiaceae</taxon>
        <taxon>Vararia</taxon>
    </lineage>
</organism>
<evidence type="ECO:0000313" key="1">
    <source>
        <dbReference type="EMBL" id="KAI0028698.1"/>
    </source>
</evidence>
<evidence type="ECO:0000313" key="2">
    <source>
        <dbReference type="Proteomes" id="UP000814128"/>
    </source>
</evidence>
<gene>
    <name evidence="1" type="ORF">K488DRAFT_89494</name>
</gene>
<comment type="caution">
    <text evidence="1">The sequence shown here is derived from an EMBL/GenBank/DDBJ whole genome shotgun (WGS) entry which is preliminary data.</text>
</comment>
<dbReference type="EMBL" id="MU273730">
    <property type="protein sequence ID" value="KAI0028698.1"/>
    <property type="molecule type" value="Genomic_DNA"/>
</dbReference>
<protein>
    <submittedName>
        <fullName evidence="1">Uncharacterized protein</fullName>
    </submittedName>
</protein>
<reference evidence="1" key="2">
    <citation type="journal article" date="2022" name="New Phytol.">
        <title>Evolutionary transition to the ectomycorrhizal habit in the genomes of a hyperdiverse lineage of mushroom-forming fungi.</title>
        <authorList>
            <person name="Looney B."/>
            <person name="Miyauchi S."/>
            <person name="Morin E."/>
            <person name="Drula E."/>
            <person name="Courty P.E."/>
            <person name="Kohler A."/>
            <person name="Kuo A."/>
            <person name="LaButti K."/>
            <person name="Pangilinan J."/>
            <person name="Lipzen A."/>
            <person name="Riley R."/>
            <person name="Andreopoulos W."/>
            <person name="He G."/>
            <person name="Johnson J."/>
            <person name="Nolan M."/>
            <person name="Tritt A."/>
            <person name="Barry K.W."/>
            <person name="Grigoriev I.V."/>
            <person name="Nagy L.G."/>
            <person name="Hibbett D."/>
            <person name="Henrissat B."/>
            <person name="Matheny P.B."/>
            <person name="Labbe J."/>
            <person name="Martin F.M."/>
        </authorList>
    </citation>
    <scope>NUCLEOTIDE SEQUENCE</scope>
    <source>
        <strain evidence="1">EC-137</strain>
    </source>
</reference>
<dbReference type="Proteomes" id="UP000814128">
    <property type="component" value="Unassembled WGS sequence"/>
</dbReference>
<name>A0ACB8QAS0_9AGAM</name>
<reference evidence="1" key="1">
    <citation type="submission" date="2021-02" db="EMBL/GenBank/DDBJ databases">
        <authorList>
            <consortium name="DOE Joint Genome Institute"/>
            <person name="Ahrendt S."/>
            <person name="Looney B.P."/>
            <person name="Miyauchi S."/>
            <person name="Morin E."/>
            <person name="Drula E."/>
            <person name="Courty P.E."/>
            <person name="Chicoki N."/>
            <person name="Fauchery L."/>
            <person name="Kohler A."/>
            <person name="Kuo A."/>
            <person name="Labutti K."/>
            <person name="Pangilinan J."/>
            <person name="Lipzen A."/>
            <person name="Riley R."/>
            <person name="Andreopoulos W."/>
            <person name="He G."/>
            <person name="Johnson J."/>
            <person name="Barry K.W."/>
            <person name="Grigoriev I.V."/>
            <person name="Nagy L."/>
            <person name="Hibbett D."/>
            <person name="Henrissat B."/>
            <person name="Matheny P.B."/>
            <person name="Labbe J."/>
            <person name="Martin F."/>
        </authorList>
    </citation>
    <scope>NUCLEOTIDE SEQUENCE</scope>
    <source>
        <strain evidence="1">EC-137</strain>
    </source>
</reference>